<protein>
    <submittedName>
        <fullName evidence="1">DUF1778 domain-containing protein</fullName>
    </submittedName>
</protein>
<comment type="caution">
    <text evidence="1">The sequence shown here is derived from an EMBL/GenBank/DDBJ whole genome shotgun (WGS) entry which is preliminary data.</text>
</comment>
<evidence type="ECO:0000313" key="1">
    <source>
        <dbReference type="EMBL" id="MCV3214524.1"/>
    </source>
</evidence>
<gene>
    <name evidence="1" type="ORF">OGM63_13545</name>
</gene>
<organism evidence="1 2">
    <name type="scientific">Plectonema radiosum NIES-515</name>
    <dbReference type="NCBI Taxonomy" id="2986073"/>
    <lineage>
        <taxon>Bacteria</taxon>
        <taxon>Bacillati</taxon>
        <taxon>Cyanobacteriota</taxon>
        <taxon>Cyanophyceae</taxon>
        <taxon>Oscillatoriophycideae</taxon>
        <taxon>Oscillatoriales</taxon>
        <taxon>Microcoleaceae</taxon>
        <taxon>Plectonema</taxon>
    </lineage>
</organism>
<dbReference type="Gene3D" id="1.20.5.780">
    <property type="entry name" value="Single helix bin"/>
    <property type="match status" value="1"/>
</dbReference>
<proteinExistence type="predicted"/>
<name>A0ABT3B0Y0_9CYAN</name>
<dbReference type="EMBL" id="JAOWRF010000197">
    <property type="protein sequence ID" value="MCV3214524.1"/>
    <property type="molecule type" value="Genomic_DNA"/>
</dbReference>
<reference evidence="1 2" key="1">
    <citation type="submission" date="2022-10" db="EMBL/GenBank/DDBJ databases">
        <title>Identification of biosynthetic pathway for the production of the potent trypsin inhibitor radiosumin.</title>
        <authorList>
            <person name="Fewer D.P."/>
            <person name="Delbaje E."/>
            <person name="Ouyang X."/>
            <person name="Agostino P.D."/>
            <person name="Wahlsten M."/>
            <person name="Jokela J."/>
            <person name="Permi P."/>
            <person name="Haapaniemi E."/>
            <person name="Koistinen H."/>
        </authorList>
    </citation>
    <scope>NUCLEOTIDE SEQUENCE [LARGE SCALE GENOMIC DNA]</scope>
    <source>
        <strain evidence="1 2">NIES-515</strain>
    </source>
</reference>
<dbReference type="Pfam" id="PF21983">
    <property type="entry name" value="NikA-like"/>
    <property type="match status" value="1"/>
</dbReference>
<keyword evidence="2" id="KW-1185">Reference proteome</keyword>
<dbReference type="InterPro" id="IPR010985">
    <property type="entry name" value="Ribbon_hlx_hlx"/>
</dbReference>
<accession>A0ABT3B0Y0</accession>
<sequence>MARKDSHLTVRISPEELEEIRQFAASNGMQQSEFVMSALRAAMGKTGVQEQFLTLSARLAAIESKLQSSSVAH</sequence>
<dbReference type="SUPFAM" id="SSF47598">
    <property type="entry name" value="Ribbon-helix-helix"/>
    <property type="match status" value="1"/>
</dbReference>
<dbReference type="RefSeq" id="WP_263746106.1">
    <property type="nucleotide sequence ID" value="NZ_JAOWRF010000197.1"/>
</dbReference>
<dbReference type="InterPro" id="IPR053842">
    <property type="entry name" value="NikA-like"/>
</dbReference>
<dbReference type="Proteomes" id="UP001526143">
    <property type="component" value="Unassembled WGS sequence"/>
</dbReference>
<evidence type="ECO:0000313" key="2">
    <source>
        <dbReference type="Proteomes" id="UP001526143"/>
    </source>
</evidence>